<dbReference type="AlphaFoldDB" id="A0A9Q9DSW5"/>
<dbReference type="InterPro" id="IPR006620">
    <property type="entry name" value="Pro_4_hyd_alph"/>
</dbReference>
<feature type="domain" description="Prolyl 4-hydroxylase alpha subunit" evidence="6">
    <location>
        <begin position="45"/>
        <end position="251"/>
    </location>
</feature>
<keyword evidence="3" id="KW-0223">Dioxygenase</keyword>
<name>A0A9Q9DSW5_CURCL</name>
<dbReference type="Pfam" id="PF13640">
    <property type="entry name" value="2OG-FeII_Oxy_3"/>
    <property type="match status" value="1"/>
</dbReference>
<dbReference type="Gene3D" id="2.60.120.620">
    <property type="entry name" value="q2cbj1_9rhob like domain"/>
    <property type="match status" value="1"/>
</dbReference>
<dbReference type="GO" id="GO:0005783">
    <property type="term" value="C:endoplasmic reticulum"/>
    <property type="evidence" value="ECO:0007669"/>
    <property type="project" value="TreeGrafter"/>
</dbReference>
<dbReference type="GO" id="GO:0004656">
    <property type="term" value="F:procollagen-proline 4-dioxygenase activity"/>
    <property type="evidence" value="ECO:0007669"/>
    <property type="project" value="TreeGrafter"/>
</dbReference>
<evidence type="ECO:0000313" key="8">
    <source>
        <dbReference type="Proteomes" id="UP001056012"/>
    </source>
</evidence>
<comment type="cofactor">
    <cofactor evidence="1">
        <name>L-ascorbate</name>
        <dbReference type="ChEBI" id="CHEBI:38290"/>
    </cofactor>
</comment>
<dbReference type="InterPro" id="IPR045054">
    <property type="entry name" value="P4HA-like"/>
</dbReference>
<gene>
    <name evidence="7" type="ORF">yc1106_06392</name>
</gene>
<protein>
    <recommendedName>
        <fullName evidence="6">Prolyl 4-hydroxylase alpha subunit domain-containing protein</fullName>
    </recommendedName>
</protein>
<dbReference type="SUPFAM" id="SSF51197">
    <property type="entry name" value="Clavaminate synthase-like"/>
    <property type="match status" value="1"/>
</dbReference>
<keyword evidence="5" id="KW-0408">Iron</keyword>
<dbReference type="PANTHER" id="PTHR10869">
    <property type="entry name" value="PROLYL 4-HYDROXYLASE ALPHA SUBUNIT"/>
    <property type="match status" value="1"/>
</dbReference>
<dbReference type="SMART" id="SM00702">
    <property type="entry name" value="P4Hc"/>
    <property type="match status" value="1"/>
</dbReference>
<evidence type="ECO:0000256" key="4">
    <source>
        <dbReference type="ARBA" id="ARBA00023002"/>
    </source>
</evidence>
<reference evidence="7" key="1">
    <citation type="submission" date="2021-12" db="EMBL/GenBank/DDBJ databases">
        <title>Curvularia clavata genome.</title>
        <authorList>
            <person name="Cao Y."/>
        </authorList>
    </citation>
    <scope>NUCLEOTIDE SEQUENCE</scope>
    <source>
        <strain evidence="7">Yc1106</strain>
    </source>
</reference>
<dbReference type="InterPro" id="IPR044862">
    <property type="entry name" value="Pro_4_hyd_alph_FE2OG_OXY"/>
</dbReference>
<evidence type="ECO:0000259" key="6">
    <source>
        <dbReference type="SMART" id="SM00702"/>
    </source>
</evidence>
<dbReference type="GO" id="GO:0005506">
    <property type="term" value="F:iron ion binding"/>
    <property type="evidence" value="ECO:0007669"/>
    <property type="project" value="InterPro"/>
</dbReference>
<dbReference type="Proteomes" id="UP001056012">
    <property type="component" value="Chromosome 4"/>
</dbReference>
<dbReference type="GO" id="GO:0031418">
    <property type="term" value="F:L-ascorbic acid binding"/>
    <property type="evidence" value="ECO:0007669"/>
    <property type="project" value="InterPro"/>
</dbReference>
<evidence type="ECO:0000256" key="3">
    <source>
        <dbReference type="ARBA" id="ARBA00022964"/>
    </source>
</evidence>
<sequence length="263" mass="29550">MATNSESSTRPAFKLPEGFLEGPAPNITKSKIDFQKGGIPECAKSWAVVLDGVLTEEECETLLKAAEATTDSKWERALVNVGGGMQAMYEDTRKCGRIIWDTREIMEKLWARINGEVPEIHTLQNWPEVTGNGPARRGETWVLTRLNERGRFLKYVGGEYFKPHCDGSYETPDRTERSYFTLHLYLNDAIGKDGKQQLEGGATTFFNGSMTQRIDVTPKAGRVLLFQHRLLIHSGDDVVKGTKYTLRTDIMYKVRDGATEPAK</sequence>
<keyword evidence="4" id="KW-0560">Oxidoreductase</keyword>
<evidence type="ECO:0000256" key="2">
    <source>
        <dbReference type="ARBA" id="ARBA00022723"/>
    </source>
</evidence>
<dbReference type="EMBL" id="CP089277">
    <property type="protein sequence ID" value="USP79118.1"/>
    <property type="molecule type" value="Genomic_DNA"/>
</dbReference>
<dbReference type="PANTHER" id="PTHR10869:SF246">
    <property type="entry name" value="TRANSMEMBRANE PROLYL 4-HYDROXYLASE"/>
    <property type="match status" value="1"/>
</dbReference>
<keyword evidence="2" id="KW-0479">Metal-binding</keyword>
<dbReference type="OrthoDB" id="69177at2759"/>
<accession>A0A9Q9DSW5</accession>
<evidence type="ECO:0000256" key="1">
    <source>
        <dbReference type="ARBA" id="ARBA00001961"/>
    </source>
</evidence>
<evidence type="ECO:0000256" key="5">
    <source>
        <dbReference type="ARBA" id="ARBA00023004"/>
    </source>
</evidence>
<evidence type="ECO:0000313" key="7">
    <source>
        <dbReference type="EMBL" id="USP79118.1"/>
    </source>
</evidence>
<keyword evidence="8" id="KW-1185">Reference proteome</keyword>
<organism evidence="7 8">
    <name type="scientific">Curvularia clavata</name>
    <dbReference type="NCBI Taxonomy" id="95742"/>
    <lineage>
        <taxon>Eukaryota</taxon>
        <taxon>Fungi</taxon>
        <taxon>Dikarya</taxon>
        <taxon>Ascomycota</taxon>
        <taxon>Pezizomycotina</taxon>
        <taxon>Dothideomycetes</taxon>
        <taxon>Pleosporomycetidae</taxon>
        <taxon>Pleosporales</taxon>
        <taxon>Pleosporineae</taxon>
        <taxon>Pleosporaceae</taxon>
        <taxon>Curvularia</taxon>
    </lineage>
</organism>
<dbReference type="VEuPathDB" id="FungiDB:yc1106_06392"/>
<proteinExistence type="predicted"/>